<proteinExistence type="predicted"/>
<keyword evidence="4" id="KW-1185">Reference proteome</keyword>
<evidence type="ECO:0000313" key="3">
    <source>
        <dbReference type="EMBL" id="SJZ72889.1"/>
    </source>
</evidence>
<reference evidence="3 4" key="1">
    <citation type="submission" date="2017-02" db="EMBL/GenBank/DDBJ databases">
        <authorList>
            <person name="Peterson S.W."/>
        </authorList>
    </citation>
    <scope>NUCLEOTIDE SEQUENCE [LARGE SCALE GENOMIC DNA]</scope>
    <source>
        <strain evidence="3 4">ATCC BAA-909</strain>
    </source>
</reference>
<evidence type="ECO:0000259" key="2">
    <source>
        <dbReference type="Pfam" id="PF04316"/>
    </source>
</evidence>
<name>A0A1T4N0S0_9SPIR</name>
<feature type="domain" description="Anti-sigma-28 factor FlgM C-terminal" evidence="2">
    <location>
        <begin position="34"/>
        <end position="93"/>
    </location>
</feature>
<dbReference type="AlphaFoldDB" id="A0A1T4N0S0"/>
<dbReference type="SUPFAM" id="SSF101498">
    <property type="entry name" value="Anti-sigma factor FlgM"/>
    <property type="match status" value="1"/>
</dbReference>
<sequence length="97" mass="10693">MMVQNINGINPINNVQNSRRTNGMERTSITDTSDSINVSDEAKEAARAYFLSQVAEETPDVRSDLVASVKEKIKDPNYLNSVTIGSAADRILDSWGF</sequence>
<evidence type="ECO:0000313" key="4">
    <source>
        <dbReference type="Proteomes" id="UP000190395"/>
    </source>
</evidence>
<keyword evidence="3" id="KW-0282">Flagellum</keyword>
<dbReference type="RefSeq" id="WP_078930815.1">
    <property type="nucleotide sequence ID" value="NZ_CAMCOW010000016.1"/>
</dbReference>
<dbReference type="InterPro" id="IPR035890">
    <property type="entry name" value="Anti-sigma-28_factor_FlgM_sf"/>
</dbReference>
<dbReference type="EMBL" id="FUXC01000005">
    <property type="protein sequence ID" value="SJZ72889.1"/>
    <property type="molecule type" value="Genomic_DNA"/>
</dbReference>
<dbReference type="STRING" id="225004.SAMN02745152_01060"/>
<keyword evidence="3" id="KW-0969">Cilium</keyword>
<feature type="region of interest" description="Disordered" evidence="1">
    <location>
        <begin position="1"/>
        <end position="35"/>
    </location>
</feature>
<protein>
    <submittedName>
        <fullName evidence="3">Negative regulator of flagellin synthesis FlgM</fullName>
    </submittedName>
</protein>
<accession>A0A1T4N0S0</accession>
<dbReference type="InterPro" id="IPR031316">
    <property type="entry name" value="FlgM_C"/>
</dbReference>
<dbReference type="OrthoDB" id="361428at2"/>
<dbReference type="GeneID" id="303367311"/>
<dbReference type="Proteomes" id="UP000190395">
    <property type="component" value="Unassembled WGS sequence"/>
</dbReference>
<dbReference type="Pfam" id="PF04316">
    <property type="entry name" value="FlgM"/>
    <property type="match status" value="1"/>
</dbReference>
<keyword evidence="3" id="KW-0966">Cell projection</keyword>
<evidence type="ECO:0000256" key="1">
    <source>
        <dbReference type="SAM" id="MobiDB-lite"/>
    </source>
</evidence>
<gene>
    <name evidence="3" type="ORF">SAMN02745152_01060</name>
</gene>
<organism evidence="3 4">
    <name type="scientific">Treponema berlinense</name>
    <dbReference type="NCBI Taxonomy" id="225004"/>
    <lineage>
        <taxon>Bacteria</taxon>
        <taxon>Pseudomonadati</taxon>
        <taxon>Spirochaetota</taxon>
        <taxon>Spirochaetia</taxon>
        <taxon>Spirochaetales</taxon>
        <taxon>Treponemataceae</taxon>
        <taxon>Treponema</taxon>
    </lineage>
</organism>